<keyword evidence="2" id="KW-1185">Reference proteome</keyword>
<evidence type="ECO:0000313" key="2">
    <source>
        <dbReference type="Proteomes" id="UP001233999"/>
    </source>
</evidence>
<feature type="non-terminal residue" evidence="1">
    <location>
        <position position="1"/>
    </location>
</feature>
<evidence type="ECO:0000313" key="1">
    <source>
        <dbReference type="EMBL" id="KAJ9587167.1"/>
    </source>
</evidence>
<feature type="non-terminal residue" evidence="1">
    <location>
        <position position="88"/>
    </location>
</feature>
<sequence>NYNFSRFEHGSPFGDYYIICSLHVRKPQNTLVRPIHYLIADFVLHCNALSTGHYSEIQPKKVLMQHSRKSKFLKWDTGVARKYERLQL</sequence>
<proteinExistence type="predicted"/>
<protein>
    <submittedName>
        <fullName evidence="1">Uncharacterized protein</fullName>
    </submittedName>
</protein>
<dbReference type="AlphaFoldDB" id="A0AAD7ZUY4"/>
<reference evidence="1" key="2">
    <citation type="submission" date="2023-05" db="EMBL/GenBank/DDBJ databases">
        <authorList>
            <person name="Fouks B."/>
        </authorList>
    </citation>
    <scope>NUCLEOTIDE SEQUENCE</scope>
    <source>
        <strain evidence="1">Stay&amp;Tobe</strain>
        <tissue evidence="1">Testes</tissue>
    </source>
</reference>
<dbReference type="EMBL" id="JASPKZ010006475">
    <property type="protein sequence ID" value="KAJ9587167.1"/>
    <property type="molecule type" value="Genomic_DNA"/>
</dbReference>
<reference evidence="1" key="1">
    <citation type="journal article" date="2023" name="IScience">
        <title>Live-bearing cockroach genome reveals convergent evolutionary mechanisms linked to viviparity in insects and beyond.</title>
        <authorList>
            <person name="Fouks B."/>
            <person name="Harrison M.C."/>
            <person name="Mikhailova A.A."/>
            <person name="Marchal E."/>
            <person name="English S."/>
            <person name="Carruthers M."/>
            <person name="Jennings E.C."/>
            <person name="Chiamaka E.L."/>
            <person name="Frigard R.A."/>
            <person name="Pippel M."/>
            <person name="Attardo G.M."/>
            <person name="Benoit J.B."/>
            <person name="Bornberg-Bauer E."/>
            <person name="Tobe S.S."/>
        </authorList>
    </citation>
    <scope>NUCLEOTIDE SEQUENCE</scope>
    <source>
        <strain evidence="1">Stay&amp;Tobe</strain>
    </source>
</reference>
<organism evidence="1 2">
    <name type="scientific">Diploptera punctata</name>
    <name type="common">Pacific beetle cockroach</name>
    <dbReference type="NCBI Taxonomy" id="6984"/>
    <lineage>
        <taxon>Eukaryota</taxon>
        <taxon>Metazoa</taxon>
        <taxon>Ecdysozoa</taxon>
        <taxon>Arthropoda</taxon>
        <taxon>Hexapoda</taxon>
        <taxon>Insecta</taxon>
        <taxon>Pterygota</taxon>
        <taxon>Neoptera</taxon>
        <taxon>Polyneoptera</taxon>
        <taxon>Dictyoptera</taxon>
        <taxon>Blattodea</taxon>
        <taxon>Blaberoidea</taxon>
        <taxon>Blaberidae</taxon>
        <taxon>Diplopterinae</taxon>
        <taxon>Diploptera</taxon>
    </lineage>
</organism>
<comment type="caution">
    <text evidence="1">The sequence shown here is derived from an EMBL/GenBank/DDBJ whole genome shotgun (WGS) entry which is preliminary data.</text>
</comment>
<name>A0AAD7ZUY4_DIPPU</name>
<accession>A0AAD7ZUY4</accession>
<gene>
    <name evidence="1" type="ORF">L9F63_019312</name>
</gene>
<dbReference type="Proteomes" id="UP001233999">
    <property type="component" value="Unassembled WGS sequence"/>
</dbReference>